<dbReference type="Pfam" id="PF12796">
    <property type="entry name" value="Ank_2"/>
    <property type="match status" value="1"/>
</dbReference>
<reference evidence="3 4" key="1">
    <citation type="submission" date="2019-05" db="EMBL/GenBank/DDBJ databases">
        <title>The compact genome of Giardia muris reveals important steps in the evolution of intestinal protozoan parasites.</title>
        <authorList>
            <person name="Xu F."/>
            <person name="Jimenez-Gonzalez A."/>
            <person name="Einarsson E."/>
            <person name="Astvaldsson A."/>
            <person name="Peirasmaki D."/>
            <person name="Eckmann L."/>
            <person name="Andersson J.O."/>
            <person name="Svard S.G."/>
            <person name="Jerlstrom-Hultqvist J."/>
        </authorList>
    </citation>
    <scope>NUCLEOTIDE SEQUENCE [LARGE SCALE GENOMIC DNA]</scope>
    <source>
        <strain evidence="3 4">Roberts-Thomson</strain>
    </source>
</reference>
<evidence type="ECO:0000313" key="4">
    <source>
        <dbReference type="Proteomes" id="UP000315496"/>
    </source>
</evidence>
<accession>A0A4Z1T084</accession>
<gene>
    <name evidence="3" type="ORF">GMRT_13352</name>
</gene>
<dbReference type="SUPFAM" id="SSF48403">
    <property type="entry name" value="Ankyrin repeat"/>
    <property type="match status" value="1"/>
</dbReference>
<keyword evidence="1" id="KW-0040">ANK repeat</keyword>
<organism evidence="3 4">
    <name type="scientific">Giardia muris</name>
    <dbReference type="NCBI Taxonomy" id="5742"/>
    <lineage>
        <taxon>Eukaryota</taxon>
        <taxon>Metamonada</taxon>
        <taxon>Diplomonadida</taxon>
        <taxon>Hexamitidae</taxon>
        <taxon>Giardiinae</taxon>
        <taxon>Giardia</taxon>
    </lineage>
</organism>
<feature type="compositionally biased region" description="Basic and acidic residues" evidence="2">
    <location>
        <begin position="581"/>
        <end position="591"/>
    </location>
</feature>
<evidence type="ECO:0000256" key="1">
    <source>
        <dbReference type="PROSITE-ProRule" id="PRU00023"/>
    </source>
</evidence>
<proteinExistence type="predicted"/>
<sequence>MPSESRQGHHHNRGRHGYRRHYAPSYKELLPLVAAMDLDAVKEHLADFGSPDHTPFDELLKTANQAFVLEVVQAMGENGICIASDNFQAVEEKTALMKAAQEGNLEEVRNNILEIGKYCTSNMSNTALHMAAKNGHADCVRVLRAEAGRFNANKFTALMLALAEENNECVDLLIDLEAGLRHTSTDAPTALKIALEKGQSEAVGSLVMTEGKFLNFGAGRTLFTIITEGGYTDGCKMKFRAMFNASCEKFHDAIERDDGETAHSCAVCLDGASLTALFNKYIRERNVEALLILAEALEETCSEVSLERYSMDDLAEREGDDFKKLEYEGEQITSLMQAAIEGDVDGVKRHLDQMGVFTATKKTAFQFAFDKGHEKCWMLLLAEFPIALLRNDFRPRADAIREQLRRNASTTNTAQDLLGASAHVENLIVDGNRECLQQLQEQQKHAGDIQLHMRFPVGCRKLLREVAPKIVRHIPMENVTTVVISSKSGTWICDIRDVIMNMNVDFSDKITLKVDEKLDMDLNVTVICSPSVAVELLSKFNTVELLNLVPTISYSCQKGSSSLSKGNRHREPKPKNRRKATKSDSDIHVEFSENEAPNDE</sequence>
<feature type="region of interest" description="Disordered" evidence="2">
    <location>
        <begin position="1"/>
        <end position="20"/>
    </location>
</feature>
<feature type="compositionally biased region" description="Basic residues" evidence="2">
    <location>
        <begin position="566"/>
        <end position="580"/>
    </location>
</feature>
<dbReference type="OrthoDB" id="341259at2759"/>
<dbReference type="InterPro" id="IPR002110">
    <property type="entry name" value="Ankyrin_rpt"/>
</dbReference>
<dbReference type="InterPro" id="IPR036770">
    <property type="entry name" value="Ankyrin_rpt-contain_sf"/>
</dbReference>
<feature type="compositionally biased region" description="Basic residues" evidence="2">
    <location>
        <begin position="8"/>
        <end position="20"/>
    </location>
</feature>
<dbReference type="VEuPathDB" id="GiardiaDB:GMRT_13352"/>
<dbReference type="Gene3D" id="1.25.40.20">
    <property type="entry name" value="Ankyrin repeat-containing domain"/>
    <property type="match status" value="1"/>
</dbReference>
<dbReference type="Proteomes" id="UP000315496">
    <property type="component" value="Chromosome 5"/>
</dbReference>
<dbReference type="SMART" id="SM00248">
    <property type="entry name" value="ANK"/>
    <property type="match status" value="4"/>
</dbReference>
<feature type="repeat" description="ANK" evidence="1">
    <location>
        <begin position="123"/>
        <end position="155"/>
    </location>
</feature>
<comment type="caution">
    <text evidence="3">The sequence shown here is derived from an EMBL/GenBank/DDBJ whole genome shotgun (WGS) entry which is preliminary data.</text>
</comment>
<dbReference type="PANTHER" id="PTHR24184">
    <property type="entry name" value="SI:CH211-189E2.2"/>
    <property type="match status" value="1"/>
</dbReference>
<dbReference type="PROSITE" id="PS50088">
    <property type="entry name" value="ANK_REPEAT"/>
    <property type="match status" value="1"/>
</dbReference>
<feature type="region of interest" description="Disordered" evidence="2">
    <location>
        <begin position="557"/>
        <end position="600"/>
    </location>
</feature>
<keyword evidence="4" id="KW-1185">Reference proteome</keyword>
<dbReference type="EMBL" id="VDLU01000005">
    <property type="protein sequence ID" value="TNJ26317.1"/>
    <property type="molecule type" value="Genomic_DNA"/>
</dbReference>
<protein>
    <submittedName>
        <fullName evidence="3">Ankyrin repeat protein 1</fullName>
    </submittedName>
</protein>
<dbReference type="AlphaFoldDB" id="A0A4Z1T084"/>
<dbReference type="PANTHER" id="PTHR24184:SF11">
    <property type="entry name" value="ANKYRIN REPEAT AND SOCS BOX CONTAINING 3"/>
    <property type="match status" value="1"/>
</dbReference>
<name>A0A4Z1T084_GIAMU</name>
<evidence type="ECO:0000313" key="3">
    <source>
        <dbReference type="EMBL" id="TNJ26317.1"/>
    </source>
</evidence>
<evidence type="ECO:0000256" key="2">
    <source>
        <dbReference type="SAM" id="MobiDB-lite"/>
    </source>
</evidence>